<proteinExistence type="predicted"/>
<dbReference type="Gene3D" id="2.60.40.10">
    <property type="entry name" value="Immunoglobulins"/>
    <property type="match status" value="1"/>
</dbReference>
<feature type="region of interest" description="Disordered" evidence="1">
    <location>
        <begin position="512"/>
        <end position="533"/>
    </location>
</feature>
<accession>A0A1G1YXI5</accession>
<gene>
    <name evidence="3" type="ORF">A2119_02755</name>
</gene>
<evidence type="ECO:0000313" key="4">
    <source>
        <dbReference type="Proteomes" id="UP000178179"/>
    </source>
</evidence>
<dbReference type="InterPro" id="IPR035986">
    <property type="entry name" value="PKD_dom_sf"/>
</dbReference>
<comment type="caution">
    <text evidence="3">The sequence shown here is derived from an EMBL/GenBank/DDBJ whole genome shotgun (WGS) entry which is preliminary data.</text>
</comment>
<name>A0A1G1YXI5_9BACT</name>
<keyword evidence="2" id="KW-0812">Transmembrane</keyword>
<keyword evidence="2" id="KW-0472">Membrane</keyword>
<dbReference type="AlphaFoldDB" id="A0A1G1YXI5"/>
<evidence type="ECO:0000256" key="1">
    <source>
        <dbReference type="SAM" id="MobiDB-lite"/>
    </source>
</evidence>
<organism evidence="3 4">
    <name type="scientific">Candidatus Colwellbacteria bacterium GWA2_46_10</name>
    <dbReference type="NCBI Taxonomy" id="1797684"/>
    <lineage>
        <taxon>Bacteria</taxon>
        <taxon>Candidatus Colwelliibacteriota</taxon>
    </lineage>
</organism>
<feature type="region of interest" description="Disordered" evidence="1">
    <location>
        <begin position="224"/>
        <end position="249"/>
    </location>
</feature>
<sequence>MTALRNVAANSGLVREFRRPAPWWAITFRKKGDEPPEGFEPVDTGGDFADSVLYKRPEVTVESFPIPEDPDGFIGEKRGEGWWFIKPFSGGPKNLNFWFQKSPPFNHGEPLKEGERFRIRVGYQEGIPPGAQRVRFREQRIEVYFPEGTTWKMVENQGRGFEPPQDLEKRAVLEGWETAPELKGLSWTIFFRSEPHPSGWVPVQEKLKQDENETTVAVASSLTNDAVDDDGGGDGPMVDSTNPAGDTGGSNDLVVAAIQGMIEEAKKGRKETRKGFKKLGEGQEALSSVIAQQGDRTAKAVHDSAEATKTRQEILAAAVANLGTKAVHERRSVPGWVIAVIVVSGLLTFGILGYKWLGGNESSVPTQEVVAAQSAILGNQEEIMGNQEDLANGINQILANQDRLMAQIGITRDELVKVVNLLTEQGITFEAITEWLQAEATFSNTGNCNVFIGVQVDGEALKDVRASAPWGFVQCTDSGGDNNVGSVSTTTTAAATTTTLGTTATTQAAATTTTTAAATTPTTQPPATTTTTVPVTTTTTANNAPVAIPSGPGEVELTDPEAGVNFCLGSSASYDPDGGALVSFEWTSTQGGLGNASSSAPCFTVHDGGYYSWTLRVKDNEGAWSPSAPITVKVYVYGNN</sequence>
<feature type="transmembrane region" description="Helical" evidence="2">
    <location>
        <begin position="335"/>
        <end position="357"/>
    </location>
</feature>
<dbReference type="Proteomes" id="UP000178179">
    <property type="component" value="Unassembled WGS sequence"/>
</dbReference>
<protein>
    <recommendedName>
        <fullName evidence="5">PKD domain-containing protein</fullName>
    </recommendedName>
</protein>
<dbReference type="InterPro" id="IPR013783">
    <property type="entry name" value="Ig-like_fold"/>
</dbReference>
<dbReference type="SUPFAM" id="SSF49299">
    <property type="entry name" value="PKD domain"/>
    <property type="match status" value="1"/>
</dbReference>
<evidence type="ECO:0008006" key="5">
    <source>
        <dbReference type="Google" id="ProtNLM"/>
    </source>
</evidence>
<dbReference type="EMBL" id="MHIS01000021">
    <property type="protein sequence ID" value="OGY56107.1"/>
    <property type="molecule type" value="Genomic_DNA"/>
</dbReference>
<evidence type="ECO:0000313" key="3">
    <source>
        <dbReference type="EMBL" id="OGY56107.1"/>
    </source>
</evidence>
<reference evidence="3 4" key="1">
    <citation type="journal article" date="2016" name="Nat. Commun.">
        <title>Thousands of microbial genomes shed light on interconnected biogeochemical processes in an aquifer system.</title>
        <authorList>
            <person name="Anantharaman K."/>
            <person name="Brown C.T."/>
            <person name="Hug L.A."/>
            <person name="Sharon I."/>
            <person name="Castelle C.J."/>
            <person name="Probst A.J."/>
            <person name="Thomas B.C."/>
            <person name="Singh A."/>
            <person name="Wilkins M.J."/>
            <person name="Karaoz U."/>
            <person name="Brodie E.L."/>
            <person name="Williams K.H."/>
            <person name="Hubbard S.S."/>
            <person name="Banfield J.F."/>
        </authorList>
    </citation>
    <scope>NUCLEOTIDE SEQUENCE [LARGE SCALE GENOMIC DNA]</scope>
</reference>
<keyword evidence="2" id="KW-1133">Transmembrane helix</keyword>
<evidence type="ECO:0000256" key="2">
    <source>
        <dbReference type="SAM" id="Phobius"/>
    </source>
</evidence>